<dbReference type="RefSeq" id="WP_146180575.1">
    <property type="nucleotide sequence ID" value="NZ_NESP01000001.1"/>
</dbReference>
<accession>A0A315EMR1</accession>
<feature type="region of interest" description="Disordered" evidence="1">
    <location>
        <begin position="1"/>
        <end position="20"/>
    </location>
</feature>
<keyword evidence="3" id="KW-1185">Reference proteome</keyword>
<name>A0A315EMR1_9BURK</name>
<dbReference type="Proteomes" id="UP000251341">
    <property type="component" value="Unassembled WGS sequence"/>
</dbReference>
<dbReference type="EMBL" id="NESP01000001">
    <property type="protein sequence ID" value="PUE58541.1"/>
    <property type="molecule type" value="Genomic_DNA"/>
</dbReference>
<organism evidence="2 3">
    <name type="scientific">Limnohabitans curvus</name>
    <dbReference type="NCBI Taxonomy" id="323423"/>
    <lineage>
        <taxon>Bacteria</taxon>
        <taxon>Pseudomonadati</taxon>
        <taxon>Pseudomonadota</taxon>
        <taxon>Betaproteobacteria</taxon>
        <taxon>Burkholderiales</taxon>
        <taxon>Comamonadaceae</taxon>
        <taxon>Limnohabitans</taxon>
    </lineage>
</organism>
<protein>
    <submittedName>
        <fullName evidence="2">Uncharacterized protein</fullName>
    </submittedName>
</protein>
<comment type="caution">
    <text evidence="2">The sequence shown here is derived from an EMBL/GenBank/DDBJ whole genome shotgun (WGS) entry which is preliminary data.</text>
</comment>
<sequence>MTQPQNPSTKPLGKRSEKSGYLSLQQISNLMAHGAVSQHALLTKANKSRLYATDRDEFVDFHAWQSVNTNPSTEQGVRQ</sequence>
<gene>
    <name evidence="2" type="ORF">B9Z44_02345</name>
</gene>
<reference evidence="2 3" key="1">
    <citation type="submission" date="2017-04" db="EMBL/GenBank/DDBJ databases">
        <title>Unexpected and diverse lifestyles within the genus Limnohabitans.</title>
        <authorList>
            <person name="Kasalicky V."/>
            <person name="Mehrshad M."/>
            <person name="Andrei S.-A."/>
            <person name="Salcher M."/>
            <person name="Kratochvilova H."/>
            <person name="Simek K."/>
            <person name="Ghai R."/>
        </authorList>
    </citation>
    <scope>NUCLEOTIDE SEQUENCE [LARGE SCALE GENOMIC DNA]</scope>
    <source>
        <strain evidence="2 3">MWH-C5</strain>
    </source>
</reference>
<evidence type="ECO:0000313" key="3">
    <source>
        <dbReference type="Proteomes" id="UP000251341"/>
    </source>
</evidence>
<evidence type="ECO:0000313" key="2">
    <source>
        <dbReference type="EMBL" id="PUE58541.1"/>
    </source>
</evidence>
<evidence type="ECO:0000256" key="1">
    <source>
        <dbReference type="SAM" id="MobiDB-lite"/>
    </source>
</evidence>
<dbReference type="AlphaFoldDB" id="A0A315EMR1"/>
<proteinExistence type="predicted"/>